<proteinExistence type="predicted"/>
<accession>A0A8J4ACX0</accession>
<evidence type="ECO:0000313" key="2">
    <source>
        <dbReference type="EMBL" id="GIL28159.1"/>
    </source>
</evidence>
<sequence length="123" mass="13830">MRELPMVSRFGTESYRATEPDAVFEFGLRRVLAGIDALIEHGDLPARRSETEPRRARERRHTENVDARRRGTGGTRPSHDSASGSAAAGHGSRRRVGATRWRDPARRFLRHLRVSILLSVCSV</sequence>
<feature type="compositionally biased region" description="Basic and acidic residues" evidence="1">
    <location>
        <begin position="42"/>
        <end position="69"/>
    </location>
</feature>
<feature type="compositionally biased region" description="Low complexity" evidence="1">
    <location>
        <begin position="81"/>
        <end position="90"/>
    </location>
</feature>
<organism evidence="2 3">
    <name type="scientific">Actinocatenispora comari</name>
    <dbReference type="NCBI Taxonomy" id="2807577"/>
    <lineage>
        <taxon>Bacteria</taxon>
        <taxon>Bacillati</taxon>
        <taxon>Actinomycetota</taxon>
        <taxon>Actinomycetes</taxon>
        <taxon>Micromonosporales</taxon>
        <taxon>Micromonosporaceae</taxon>
        <taxon>Actinocatenispora</taxon>
    </lineage>
</organism>
<dbReference type="Gene3D" id="1.10.357.10">
    <property type="entry name" value="Tetracycline Repressor, domain 2"/>
    <property type="match status" value="1"/>
</dbReference>
<comment type="caution">
    <text evidence="2">The sequence shown here is derived from an EMBL/GenBank/DDBJ whole genome shotgun (WGS) entry which is preliminary data.</text>
</comment>
<dbReference type="Proteomes" id="UP000614996">
    <property type="component" value="Unassembled WGS sequence"/>
</dbReference>
<evidence type="ECO:0000256" key="1">
    <source>
        <dbReference type="SAM" id="MobiDB-lite"/>
    </source>
</evidence>
<protein>
    <submittedName>
        <fullName evidence="2">Uncharacterized protein</fullName>
    </submittedName>
</protein>
<dbReference type="EMBL" id="BOPO01000055">
    <property type="protein sequence ID" value="GIL28159.1"/>
    <property type="molecule type" value="Genomic_DNA"/>
</dbReference>
<dbReference type="AlphaFoldDB" id="A0A8J4ACX0"/>
<evidence type="ECO:0000313" key="3">
    <source>
        <dbReference type="Proteomes" id="UP000614996"/>
    </source>
</evidence>
<gene>
    <name evidence="2" type="ORF">NUM_34130</name>
</gene>
<reference evidence="3" key="1">
    <citation type="journal article" date="2021" name="Int. J. Syst. Evol. Microbiol.">
        <title>Actinocatenispora comari sp. nov., an endophytic actinomycete isolated from aerial parts of Comarum salesowianum.</title>
        <authorList>
            <person name="Oyunbileg N."/>
            <person name="Iizaka Y."/>
            <person name="Hamada M."/>
            <person name="Davaapurev B.O."/>
            <person name="Fukumoto A."/>
            <person name="Tsetseg B."/>
            <person name="Kato F."/>
            <person name="Tamura T."/>
            <person name="Batkhuu J."/>
            <person name="Anzai Y."/>
        </authorList>
    </citation>
    <scope>NUCLEOTIDE SEQUENCE [LARGE SCALE GENOMIC DNA]</scope>
    <source>
        <strain evidence="3">NUM-2625</strain>
    </source>
</reference>
<keyword evidence="3" id="KW-1185">Reference proteome</keyword>
<feature type="region of interest" description="Disordered" evidence="1">
    <location>
        <begin position="42"/>
        <end position="100"/>
    </location>
</feature>
<name>A0A8J4ACX0_9ACTN</name>